<evidence type="ECO:0000256" key="2">
    <source>
        <dbReference type="ARBA" id="ARBA00023002"/>
    </source>
</evidence>
<dbReference type="Pfam" id="PF00171">
    <property type="entry name" value="Aldedh"/>
    <property type="match status" value="1"/>
</dbReference>
<comment type="similarity">
    <text evidence="1 4">Belongs to the aldehyde dehydrogenase family.</text>
</comment>
<dbReference type="HOGENOM" id="CLU_005391_5_3_4"/>
<accession>A0A0C5J7T1</accession>
<dbReference type="PANTHER" id="PTHR43353:SF5">
    <property type="entry name" value="SUCCINATE-SEMIALDEHYDE DEHYDROGENASE, MITOCHONDRIAL"/>
    <property type="match status" value="1"/>
</dbReference>
<organism evidence="6 7">
    <name type="scientific">Rugosibacter aromaticivorans</name>
    <dbReference type="NCBI Taxonomy" id="1565605"/>
    <lineage>
        <taxon>Bacteria</taxon>
        <taxon>Pseudomonadati</taxon>
        <taxon>Pseudomonadota</taxon>
        <taxon>Betaproteobacteria</taxon>
        <taxon>Nitrosomonadales</taxon>
        <taxon>Sterolibacteriaceae</taxon>
        <taxon>Rugosibacter</taxon>
    </lineage>
</organism>
<dbReference type="InterPro" id="IPR050740">
    <property type="entry name" value="Aldehyde_DH_Superfamily"/>
</dbReference>
<dbReference type="GO" id="GO:0009450">
    <property type="term" value="P:gamma-aminobutyric acid catabolic process"/>
    <property type="evidence" value="ECO:0007669"/>
    <property type="project" value="TreeGrafter"/>
</dbReference>
<protein>
    <submittedName>
        <fullName evidence="6">Succinate-semialdehyde dehydrogenase</fullName>
    </submittedName>
</protein>
<dbReference type="InterPro" id="IPR016162">
    <property type="entry name" value="Ald_DH_N"/>
</dbReference>
<evidence type="ECO:0000313" key="7">
    <source>
        <dbReference type="Proteomes" id="UP000061603"/>
    </source>
</evidence>
<dbReference type="InterPro" id="IPR016161">
    <property type="entry name" value="Ald_DH/histidinol_DH"/>
</dbReference>
<dbReference type="Gene3D" id="3.40.309.10">
    <property type="entry name" value="Aldehyde Dehydrogenase, Chain A, domain 2"/>
    <property type="match status" value="1"/>
</dbReference>
<evidence type="ECO:0000259" key="5">
    <source>
        <dbReference type="Pfam" id="PF00171"/>
    </source>
</evidence>
<evidence type="ECO:0000313" key="6">
    <source>
        <dbReference type="EMBL" id="AJP47798.1"/>
    </source>
</evidence>
<dbReference type="AlphaFoldDB" id="A0A0C5J7T1"/>
<dbReference type="SUPFAM" id="SSF53720">
    <property type="entry name" value="ALDH-like"/>
    <property type="match status" value="1"/>
</dbReference>
<dbReference type="GO" id="GO:0004777">
    <property type="term" value="F:succinate-semialdehyde dehydrogenase (NAD+) activity"/>
    <property type="evidence" value="ECO:0007669"/>
    <property type="project" value="TreeGrafter"/>
</dbReference>
<keyword evidence="7" id="KW-1185">Reference proteome</keyword>
<keyword evidence="2 4" id="KW-0560">Oxidoreductase</keyword>
<evidence type="ECO:0000256" key="3">
    <source>
        <dbReference type="PROSITE-ProRule" id="PRU10007"/>
    </source>
</evidence>
<reference evidence="6 7" key="1">
    <citation type="journal article" date="2015" name="Genome Announc.">
        <title>Complete Genome Sequence of a Novel Bacterium within the Family Rhodocyclaceae That Degrades Polycyclic Aromatic Hydrocarbons.</title>
        <authorList>
            <person name="Singleton D.R."/>
            <person name="Dickey A.N."/>
            <person name="Scholl E.H."/>
            <person name="Wright F.A."/>
            <person name="Aitken M.D."/>
        </authorList>
    </citation>
    <scope>NUCLEOTIDE SEQUENCE [LARGE SCALE GENOMIC DNA]</scope>
    <source>
        <strain evidence="7">PG1-Ca6</strain>
    </source>
</reference>
<dbReference type="KEGG" id="rbu:PG1C_03610"/>
<dbReference type="PROSITE" id="PS00687">
    <property type="entry name" value="ALDEHYDE_DEHYDR_GLU"/>
    <property type="match status" value="1"/>
</dbReference>
<dbReference type="FunFam" id="3.40.309.10:FF:000004">
    <property type="entry name" value="Succinate-semialdehyde dehydrogenase I"/>
    <property type="match status" value="1"/>
</dbReference>
<proteinExistence type="inferred from homology"/>
<dbReference type="CDD" id="cd07103">
    <property type="entry name" value="ALDH_F5_SSADH_GabD"/>
    <property type="match status" value="1"/>
</dbReference>
<dbReference type="InterPro" id="IPR015590">
    <property type="entry name" value="Aldehyde_DH_dom"/>
</dbReference>
<evidence type="ECO:0000256" key="1">
    <source>
        <dbReference type="ARBA" id="ARBA00009986"/>
    </source>
</evidence>
<dbReference type="FunFam" id="3.40.605.10:FF:000007">
    <property type="entry name" value="NAD/NADP-dependent betaine aldehyde dehydrogenase"/>
    <property type="match status" value="1"/>
</dbReference>
<sequence>MIASPLIPMAGGYIDGHWCAADRGQTFPVINPATGDVLAQVARMGSDETLRAISAASRAMVHIPAIAQRREWLESIAAALIKNRDEIGRILCLEHGKPWREGKAEVDYAAGFFTYCASNIDHLKSRVLEERPRGCEWRVLYRPAGVVGLIVPWNFPIGMIAKKLSAALAAGCASIIKPASKTPLTMIALFALLEREVQLPAGWANLVPGSAGAIADALLAHSDVAVISFTGSTEVGKELIVKSAAQVKRVALELGGNAPYIVFADADLDKVVDQLMANKFRGNGQTCVCANRILVERCIAAEFSERLAIRVNALRIGNGLDDATDIGPLVDRAGYEKVRHHLTDALEKGALLVAGAVPPPLDKEWGGFFPPTVISGINRTMACWNEETFGPLVPIAEFDDESDALTKANDTEYGLASYLFTQDAARAQRFVEGLHFQHIAWNTGTGPTPEAPFGGMKQSGYGREGGIEGLFEFVDVKTSPVGI</sequence>
<dbReference type="RefSeq" id="WP_202636070.1">
    <property type="nucleotide sequence ID" value="NZ_CP010554.1"/>
</dbReference>
<dbReference type="InterPro" id="IPR016163">
    <property type="entry name" value="Ald_DH_C"/>
</dbReference>
<evidence type="ECO:0000256" key="4">
    <source>
        <dbReference type="RuleBase" id="RU003345"/>
    </source>
</evidence>
<dbReference type="Gene3D" id="3.40.605.10">
    <property type="entry name" value="Aldehyde Dehydrogenase, Chain A, domain 1"/>
    <property type="match status" value="1"/>
</dbReference>
<dbReference type="PANTHER" id="PTHR43353">
    <property type="entry name" value="SUCCINATE-SEMIALDEHYDE DEHYDROGENASE, MITOCHONDRIAL"/>
    <property type="match status" value="1"/>
</dbReference>
<feature type="domain" description="Aldehyde dehydrogenase" evidence="5">
    <location>
        <begin position="18"/>
        <end position="478"/>
    </location>
</feature>
<dbReference type="STRING" id="1565605.PG1C_03610"/>
<gene>
    <name evidence="6" type="ORF">PG1C_03610</name>
</gene>
<dbReference type="InterPro" id="IPR029510">
    <property type="entry name" value="Ald_DH_CS_GLU"/>
</dbReference>
<dbReference type="Proteomes" id="UP000061603">
    <property type="component" value="Chromosome"/>
</dbReference>
<name>A0A0C5J7T1_9PROT</name>
<dbReference type="EMBL" id="CP010554">
    <property type="protein sequence ID" value="AJP47798.1"/>
    <property type="molecule type" value="Genomic_DNA"/>
</dbReference>
<dbReference type="PATRIC" id="fig|1565605.3.peg.764"/>
<feature type="active site" evidence="3">
    <location>
        <position position="253"/>
    </location>
</feature>